<sequence length="89" mass="9772">MGRWLPQTTGRHMNRKLRARHRFLPISPLMGEMPGRAEGVAPRRVRNAPPISASSPPTSASSCPRTDFQASGNGYGSARSACRNRRATR</sequence>
<dbReference type="Proteomes" id="UP000283817">
    <property type="component" value="Unassembled WGS sequence"/>
</dbReference>
<evidence type="ECO:0008006" key="4">
    <source>
        <dbReference type="Google" id="ProtNLM"/>
    </source>
</evidence>
<proteinExistence type="predicted"/>
<dbReference type="AlphaFoldDB" id="A0A444HWR3"/>
<protein>
    <recommendedName>
        <fullName evidence="4">Propionyl-coenzyme A carboxylase alpha polypeptide</fullName>
    </recommendedName>
</protein>
<name>A0A444HWR3_RHILE</name>
<comment type="caution">
    <text evidence="2">The sequence shown here is derived from an EMBL/GenBank/DDBJ whole genome shotgun (WGS) entry which is preliminary data.</text>
</comment>
<evidence type="ECO:0000313" key="3">
    <source>
        <dbReference type="Proteomes" id="UP000283817"/>
    </source>
</evidence>
<gene>
    <name evidence="2" type="ORF">EHI47_19045</name>
</gene>
<feature type="region of interest" description="Disordered" evidence="1">
    <location>
        <begin position="44"/>
        <end position="89"/>
    </location>
</feature>
<dbReference type="EMBL" id="SBHX01000046">
    <property type="protein sequence ID" value="RWX28407.1"/>
    <property type="molecule type" value="Genomic_DNA"/>
</dbReference>
<reference evidence="2 3" key="1">
    <citation type="submission" date="2019-01" db="EMBL/GenBank/DDBJ databases">
        <title>RHIZO-ID as a novel technology for direct rhizobia identification.</title>
        <authorList>
            <person name="De Meyer S.E."/>
        </authorList>
    </citation>
    <scope>NUCLEOTIDE SEQUENCE [LARGE SCALE GENOMIC DNA]</scope>
    <source>
        <strain evidence="2 3">WSM448</strain>
    </source>
</reference>
<organism evidence="2 3">
    <name type="scientific">Rhizobium leguminosarum</name>
    <dbReference type="NCBI Taxonomy" id="384"/>
    <lineage>
        <taxon>Bacteria</taxon>
        <taxon>Pseudomonadati</taxon>
        <taxon>Pseudomonadota</taxon>
        <taxon>Alphaproteobacteria</taxon>
        <taxon>Hyphomicrobiales</taxon>
        <taxon>Rhizobiaceae</taxon>
        <taxon>Rhizobium/Agrobacterium group</taxon>
        <taxon>Rhizobium</taxon>
    </lineage>
</organism>
<evidence type="ECO:0000256" key="1">
    <source>
        <dbReference type="SAM" id="MobiDB-lite"/>
    </source>
</evidence>
<feature type="compositionally biased region" description="Low complexity" evidence="1">
    <location>
        <begin position="48"/>
        <end position="64"/>
    </location>
</feature>
<accession>A0A444HWR3</accession>
<evidence type="ECO:0000313" key="2">
    <source>
        <dbReference type="EMBL" id="RWX28407.1"/>
    </source>
</evidence>